<comment type="caution">
    <text evidence="1">The sequence shown here is derived from an EMBL/GenBank/DDBJ whole genome shotgun (WGS) entry which is preliminary data.</text>
</comment>
<proteinExistence type="predicted"/>
<dbReference type="SUPFAM" id="SSF53335">
    <property type="entry name" value="S-adenosyl-L-methionine-dependent methyltransferases"/>
    <property type="match status" value="1"/>
</dbReference>
<organism evidence="1 2">
    <name type="scientific">Aphanomyces astaci</name>
    <name type="common">Crayfish plague agent</name>
    <dbReference type="NCBI Taxonomy" id="112090"/>
    <lineage>
        <taxon>Eukaryota</taxon>
        <taxon>Sar</taxon>
        <taxon>Stramenopiles</taxon>
        <taxon>Oomycota</taxon>
        <taxon>Saprolegniomycetes</taxon>
        <taxon>Saprolegniales</taxon>
        <taxon>Verrucalvaceae</taxon>
        <taxon>Aphanomyces</taxon>
    </lineage>
</organism>
<name>A0A6A5AUQ7_APHAT</name>
<dbReference type="EMBL" id="VJMI01007315">
    <property type="protein sequence ID" value="KAF0764178.1"/>
    <property type="molecule type" value="Genomic_DNA"/>
</dbReference>
<evidence type="ECO:0008006" key="3">
    <source>
        <dbReference type="Google" id="ProtNLM"/>
    </source>
</evidence>
<dbReference type="InterPro" id="IPR029063">
    <property type="entry name" value="SAM-dependent_MTases_sf"/>
</dbReference>
<protein>
    <recommendedName>
        <fullName evidence="3">Methyltransferase domain-containing protein</fullName>
    </recommendedName>
</protein>
<dbReference type="Gene3D" id="3.40.50.150">
    <property type="entry name" value="Vaccinia Virus protein VP39"/>
    <property type="match status" value="1"/>
</dbReference>
<evidence type="ECO:0000313" key="1">
    <source>
        <dbReference type="EMBL" id="KAF0764178.1"/>
    </source>
</evidence>
<accession>A0A6A5AUQ7</accession>
<dbReference type="AlphaFoldDB" id="A0A6A5AUQ7"/>
<evidence type="ECO:0000313" key="2">
    <source>
        <dbReference type="Proteomes" id="UP000469452"/>
    </source>
</evidence>
<gene>
    <name evidence="1" type="ORF">AaE_003107</name>
</gene>
<dbReference type="Proteomes" id="UP000469452">
    <property type="component" value="Unassembled WGS sequence"/>
</dbReference>
<sequence length="508" mass="55662">MAEVALPLVTLDAWHAAGIHLLDLRERSEQSYEFASNLVVNIPWSEQKLRSHGASRPRPFLANVETRYVEYPSRTTRFALLCSPTIANDQVDWFTNAALHPTKQPWQVEFYILDCTGTFATAQALAIVATPHTPRPYPHARLWTPNSLMLQLLPILGHVAASTSPSSSVVMDFGCGSGRDIMFLAEEMRAQGVTSWRFYGVDHNKAGMANTIAFAGRRGVHAAYSFVQMDLRKLDAVRGILRKHQNDIKCVFGCRFLHRDLLAVARDELPVGGVFAWSHFAMPADGRPWTWPHPSKSRDILGRDELVTLFADEFEVLVNVFESDSDHGRPLNQFIAVRRAKRHQTSDKAITWTRMRTISLNKAASSSSSSSLHGDSTPLGRARALENGVDEDTKCAEGSGVRVFGAYLAFRLWRRYTTMATTSSTPAATAMRTIEVTPTASDFMLAGGRDVLVIVCWMCNGSCVVGDVAGFGWGVAAAVAARVVVTTFVRGLVGAAVPVVVGGEAVVV</sequence>
<reference evidence="1 2" key="1">
    <citation type="submission" date="2019-06" db="EMBL/GenBank/DDBJ databases">
        <title>Genomics analysis of Aphanomyces spp. identifies a new class of oomycete effector associated with host adaptation.</title>
        <authorList>
            <person name="Gaulin E."/>
        </authorList>
    </citation>
    <scope>NUCLEOTIDE SEQUENCE [LARGE SCALE GENOMIC DNA]</scope>
    <source>
        <strain evidence="1 2">E</strain>
    </source>
</reference>
<dbReference type="VEuPathDB" id="FungiDB:H257_13599"/>